<feature type="domain" description="Histidine kinase/HSP90-like ATPase" evidence="9">
    <location>
        <begin position="146"/>
        <end position="237"/>
    </location>
</feature>
<evidence type="ECO:0000256" key="3">
    <source>
        <dbReference type="ARBA" id="ARBA00022553"/>
    </source>
</evidence>
<keyword evidence="3" id="KW-0597">Phosphoprotein</keyword>
<dbReference type="EMBL" id="NAEP01000051">
    <property type="protein sequence ID" value="PDQ34542.1"/>
    <property type="molecule type" value="Genomic_DNA"/>
</dbReference>
<gene>
    <name evidence="10" type="ORF">B5766_10875</name>
</gene>
<evidence type="ECO:0000256" key="8">
    <source>
        <dbReference type="ARBA" id="ARBA00023012"/>
    </source>
</evidence>
<evidence type="ECO:0000259" key="9">
    <source>
        <dbReference type="SMART" id="SM00387"/>
    </source>
</evidence>
<proteinExistence type="predicted"/>
<dbReference type="GO" id="GO:0046983">
    <property type="term" value="F:protein dimerization activity"/>
    <property type="evidence" value="ECO:0007669"/>
    <property type="project" value="InterPro"/>
</dbReference>
<evidence type="ECO:0000313" key="10">
    <source>
        <dbReference type="EMBL" id="PDQ34542.1"/>
    </source>
</evidence>
<protein>
    <recommendedName>
        <fullName evidence="2">histidine kinase</fullName>
        <ecNumber evidence="2">2.7.13.3</ecNumber>
    </recommendedName>
</protein>
<keyword evidence="7" id="KW-0067">ATP-binding</keyword>
<name>A0A2A6FNS8_9MICO</name>
<comment type="catalytic activity">
    <reaction evidence="1">
        <text>ATP + protein L-histidine = ADP + protein N-phospho-L-histidine.</text>
        <dbReference type="EC" id="2.7.13.3"/>
    </reaction>
</comment>
<evidence type="ECO:0000313" key="11">
    <source>
        <dbReference type="Proteomes" id="UP000219994"/>
    </source>
</evidence>
<dbReference type="SMART" id="SM00387">
    <property type="entry name" value="HATPase_c"/>
    <property type="match status" value="1"/>
</dbReference>
<dbReference type="InterPro" id="IPR050482">
    <property type="entry name" value="Sensor_HK_TwoCompSys"/>
</dbReference>
<comment type="caution">
    <text evidence="10">The sequence shown here is derived from an EMBL/GenBank/DDBJ whole genome shotgun (WGS) entry which is preliminary data.</text>
</comment>
<evidence type="ECO:0000256" key="2">
    <source>
        <dbReference type="ARBA" id="ARBA00012438"/>
    </source>
</evidence>
<dbReference type="InterPro" id="IPR036890">
    <property type="entry name" value="HATPase_C_sf"/>
</dbReference>
<keyword evidence="4" id="KW-0808">Transferase</keyword>
<evidence type="ECO:0000256" key="7">
    <source>
        <dbReference type="ARBA" id="ARBA00022840"/>
    </source>
</evidence>
<dbReference type="Proteomes" id="UP000219994">
    <property type="component" value="Unassembled WGS sequence"/>
</dbReference>
<sequence length="240" mass="25722">MTIILLTCFGIGAIIRVREENRRTFLADMTHQCTTIEQQERVRIARELHDVIGYALSQITVQAGVGLHLMDRDPDQARLALMNIRDVSKSALAEARTVLGVLRDRDAPVLPQPGLAGIARLIAGVHSPDLVAVLDDQVAGQQPAQATGLAAYRIVQEALANVVRHAQAHRVTVRLERVGDQLHLTVTDDGRGVPTGQRVGYGILGMQERAELLGGSVAVFPGATGGTQITVTLPWGDGGI</sequence>
<dbReference type="GO" id="GO:0000155">
    <property type="term" value="F:phosphorelay sensor kinase activity"/>
    <property type="evidence" value="ECO:0007669"/>
    <property type="project" value="InterPro"/>
</dbReference>
<keyword evidence="5" id="KW-0547">Nucleotide-binding</keyword>
<dbReference type="Gene3D" id="3.30.565.10">
    <property type="entry name" value="Histidine kinase-like ATPase, C-terminal domain"/>
    <property type="match status" value="1"/>
</dbReference>
<dbReference type="CDD" id="cd16917">
    <property type="entry name" value="HATPase_UhpB-NarQ-NarX-like"/>
    <property type="match status" value="1"/>
</dbReference>
<dbReference type="EC" id="2.7.13.3" evidence="2"/>
<evidence type="ECO:0000256" key="1">
    <source>
        <dbReference type="ARBA" id="ARBA00000085"/>
    </source>
</evidence>
<dbReference type="Pfam" id="PF02518">
    <property type="entry name" value="HATPase_c"/>
    <property type="match status" value="1"/>
</dbReference>
<dbReference type="PANTHER" id="PTHR24421">
    <property type="entry name" value="NITRATE/NITRITE SENSOR PROTEIN NARX-RELATED"/>
    <property type="match status" value="1"/>
</dbReference>
<dbReference type="Gene3D" id="1.20.5.1930">
    <property type="match status" value="1"/>
</dbReference>
<dbReference type="AlphaFoldDB" id="A0A2A6FNS8"/>
<dbReference type="Pfam" id="PF07730">
    <property type="entry name" value="HisKA_3"/>
    <property type="match status" value="1"/>
</dbReference>
<dbReference type="InterPro" id="IPR011712">
    <property type="entry name" value="Sig_transdc_His_kin_sub3_dim/P"/>
</dbReference>
<dbReference type="GO" id="GO:0016020">
    <property type="term" value="C:membrane"/>
    <property type="evidence" value="ECO:0007669"/>
    <property type="project" value="InterPro"/>
</dbReference>
<evidence type="ECO:0000256" key="5">
    <source>
        <dbReference type="ARBA" id="ARBA00022741"/>
    </source>
</evidence>
<keyword evidence="8" id="KW-0902">Two-component regulatory system</keyword>
<accession>A0A2A6FNS8</accession>
<evidence type="ECO:0000256" key="6">
    <source>
        <dbReference type="ARBA" id="ARBA00022777"/>
    </source>
</evidence>
<dbReference type="GO" id="GO:0005524">
    <property type="term" value="F:ATP binding"/>
    <property type="evidence" value="ECO:0007669"/>
    <property type="project" value="UniProtKB-KW"/>
</dbReference>
<organism evidence="10 11">
    <name type="scientific">Candidatus Lumbricidiphila eiseniae</name>
    <dbReference type="NCBI Taxonomy" id="1969409"/>
    <lineage>
        <taxon>Bacteria</taxon>
        <taxon>Bacillati</taxon>
        <taxon>Actinomycetota</taxon>
        <taxon>Actinomycetes</taxon>
        <taxon>Micrococcales</taxon>
        <taxon>Microbacteriaceae</taxon>
        <taxon>Candidatus Lumbricidiphila</taxon>
    </lineage>
</organism>
<dbReference type="InterPro" id="IPR003594">
    <property type="entry name" value="HATPase_dom"/>
</dbReference>
<dbReference type="SUPFAM" id="SSF55874">
    <property type="entry name" value="ATPase domain of HSP90 chaperone/DNA topoisomerase II/histidine kinase"/>
    <property type="match status" value="1"/>
</dbReference>
<reference evidence="11" key="1">
    <citation type="submission" date="2017-03" db="EMBL/GenBank/DDBJ databases">
        <authorList>
            <person name="Lund M.B."/>
        </authorList>
    </citation>
    <scope>NUCLEOTIDE SEQUENCE [LARGE SCALE GENOMIC DNA]</scope>
</reference>
<dbReference type="PANTHER" id="PTHR24421:SF10">
    <property type="entry name" value="NITRATE_NITRITE SENSOR PROTEIN NARQ"/>
    <property type="match status" value="1"/>
</dbReference>
<evidence type="ECO:0000256" key="4">
    <source>
        <dbReference type="ARBA" id="ARBA00022679"/>
    </source>
</evidence>
<keyword evidence="6" id="KW-0418">Kinase</keyword>